<organism evidence="1 2">
    <name type="scientific">Clostridium malenominatum</name>
    <dbReference type="NCBI Taxonomy" id="1539"/>
    <lineage>
        <taxon>Bacteria</taxon>
        <taxon>Bacillati</taxon>
        <taxon>Bacillota</taxon>
        <taxon>Clostridia</taxon>
        <taxon>Eubacteriales</taxon>
        <taxon>Clostridiaceae</taxon>
        <taxon>Clostridium</taxon>
    </lineage>
</organism>
<dbReference type="Pfam" id="PF07875">
    <property type="entry name" value="Coat_F"/>
    <property type="match status" value="1"/>
</dbReference>
<evidence type="ECO:0000313" key="1">
    <source>
        <dbReference type="EMBL" id="GAA0720848.1"/>
    </source>
</evidence>
<reference evidence="2" key="1">
    <citation type="journal article" date="2019" name="Int. J. Syst. Evol. Microbiol.">
        <title>The Global Catalogue of Microorganisms (GCM) 10K type strain sequencing project: providing services to taxonomists for standard genome sequencing and annotation.</title>
        <authorList>
            <consortium name="The Broad Institute Genomics Platform"/>
            <consortium name="The Broad Institute Genome Sequencing Center for Infectious Disease"/>
            <person name="Wu L."/>
            <person name="Ma J."/>
        </authorList>
    </citation>
    <scope>NUCLEOTIDE SEQUENCE [LARGE SCALE GENOMIC DNA]</scope>
    <source>
        <strain evidence="2">JCM 1405</strain>
    </source>
</reference>
<gene>
    <name evidence="1" type="ORF">GCM10008905_10480</name>
</gene>
<keyword evidence="1" id="KW-0946">Virion</keyword>
<protein>
    <submittedName>
        <fullName evidence="1">Spore coat protein</fullName>
    </submittedName>
</protein>
<accession>A0ABP3TYW1</accession>
<dbReference type="InterPro" id="IPR012851">
    <property type="entry name" value="Spore_coat_CotF-like"/>
</dbReference>
<keyword evidence="2" id="KW-1185">Reference proteome</keyword>
<comment type="caution">
    <text evidence="1">The sequence shown here is derived from an EMBL/GenBank/DDBJ whole genome shotgun (WGS) entry which is preliminary data.</text>
</comment>
<name>A0ABP3TYW1_9CLOT</name>
<dbReference type="EMBL" id="BAAACF010000001">
    <property type="protein sequence ID" value="GAA0720848.1"/>
    <property type="molecule type" value="Genomic_DNA"/>
</dbReference>
<dbReference type="RefSeq" id="WP_343767427.1">
    <property type="nucleotide sequence ID" value="NZ_BAAACF010000001.1"/>
</dbReference>
<evidence type="ECO:0000313" key="2">
    <source>
        <dbReference type="Proteomes" id="UP001500339"/>
    </source>
</evidence>
<keyword evidence="1" id="KW-0167">Capsid protein</keyword>
<dbReference type="Proteomes" id="UP001500339">
    <property type="component" value="Unassembled WGS sequence"/>
</dbReference>
<dbReference type="PANTHER" id="PTHR39183:SF1">
    <property type="entry name" value="SPORE COAT PROTEIN F-LIKE PROTEIN YHCQ"/>
    <property type="match status" value="1"/>
</dbReference>
<proteinExistence type="predicted"/>
<sequence length="101" mass="10999">MANIITNMIKSSTELNDETLSTNMLASGMMAADAYLKATLTAPTPELRAVYSGSLNAIIGGHTALTELSIKRGWINPYNPPIQQLSKIYNEAKTVVEEVRE</sequence>
<dbReference type="PANTHER" id="PTHR39183">
    <property type="entry name" value="SPORE COAT PROTEIN F-LIKE PROTEIN YHCQ"/>
    <property type="match status" value="1"/>
</dbReference>